<evidence type="ECO:0000313" key="5">
    <source>
        <dbReference type="Proteomes" id="UP000053370"/>
    </source>
</evidence>
<dbReference type="PANTHER" id="PTHR34475:SF1">
    <property type="entry name" value="CYTOSKELETON PROTEIN RODZ"/>
    <property type="match status" value="1"/>
</dbReference>
<dbReference type="Gene3D" id="1.10.260.40">
    <property type="entry name" value="lambda repressor-like DNA-binding domains"/>
    <property type="match status" value="2"/>
</dbReference>
<organism evidence="4">
    <name type="scientific">Flexilinea flocculi</name>
    <dbReference type="NCBI Taxonomy" id="1678840"/>
    <lineage>
        <taxon>Bacteria</taxon>
        <taxon>Bacillati</taxon>
        <taxon>Chloroflexota</taxon>
        <taxon>Anaerolineae</taxon>
        <taxon>Anaerolineales</taxon>
        <taxon>Anaerolineaceae</taxon>
        <taxon>Flexilinea</taxon>
    </lineage>
</organism>
<feature type="region of interest" description="Disordered" evidence="1">
    <location>
        <begin position="425"/>
        <end position="445"/>
    </location>
</feature>
<dbReference type="SUPFAM" id="SSF47413">
    <property type="entry name" value="lambda repressor-like DNA-binding domains"/>
    <property type="match status" value="1"/>
</dbReference>
<feature type="compositionally biased region" description="Basic and acidic residues" evidence="1">
    <location>
        <begin position="91"/>
        <end position="103"/>
    </location>
</feature>
<dbReference type="GO" id="GO:0003677">
    <property type="term" value="F:DNA binding"/>
    <property type="evidence" value="ECO:0007669"/>
    <property type="project" value="InterPro"/>
</dbReference>
<dbReference type="AlphaFoldDB" id="A0A0S7BTG2"/>
<dbReference type="PANTHER" id="PTHR34475">
    <property type="match status" value="1"/>
</dbReference>
<feature type="compositionally biased region" description="Basic and acidic residues" evidence="1">
    <location>
        <begin position="111"/>
        <end position="121"/>
    </location>
</feature>
<dbReference type="InterPro" id="IPR050400">
    <property type="entry name" value="Bact_Cytoskel_RodZ"/>
</dbReference>
<dbReference type="EMBL" id="DF968181">
    <property type="protein sequence ID" value="GAP40801.1"/>
    <property type="molecule type" value="Genomic_DNA"/>
</dbReference>
<sequence>MSIYVGRELRKKREEKNISLTQVSEELHIRSTYLQAIENGRPEILPSSVQGRGFVRMYSDFLGFDTDAILKAWDHPDTPFPLEQNAIPAEIEHTQPRKPEKKPGNLNPPEIENRDEPELPKTENAVFKEIGSELRNRRESLRLTFDDAELHTLVRTYYLKKMEEGSFEELPSSVQARGMLHNYASFLNLNVDDIMLRFAEAIQQLSEKKKETLPGFKERKTGPHQKPVKKVGKLKQFLTPDLFVGLTVLAGMAAIIIYSAITISEYRSKNVINTPDFRSEFIEQLKQEENEIMTPSPIVSETPMINAALTAEVETGATPEGEELLTGAIQVRIDANQCSFLKVKTDGKEVFKGRTLPGNSYPFDASELIEITTGNAAAISITYNQQRLGIMGEIGENLTLQFSAGLPPVTPTPLNSPTPTATFEPTYTSQPATQTPTVTITPYIP</sequence>
<evidence type="ECO:0000256" key="1">
    <source>
        <dbReference type="SAM" id="MobiDB-lite"/>
    </source>
</evidence>
<feature type="transmembrane region" description="Helical" evidence="2">
    <location>
        <begin position="242"/>
        <end position="261"/>
    </location>
</feature>
<name>A0A0S7BTG2_9CHLR</name>
<reference evidence="4" key="1">
    <citation type="journal article" date="2015" name="Genome Announc.">
        <title>Draft Genome Sequence of Anaerolineae Strain TC1, a Novel Isolate from a Methanogenic Wastewater Treatment System.</title>
        <authorList>
            <person name="Matsuura N."/>
            <person name="Tourlousse D.M."/>
            <person name="Sun L."/>
            <person name="Toyonaga M."/>
            <person name="Kuroda K."/>
            <person name="Ohashi A."/>
            <person name="Cruz R."/>
            <person name="Yamaguchi T."/>
            <person name="Sekiguchi Y."/>
        </authorList>
    </citation>
    <scope>NUCLEOTIDE SEQUENCE [LARGE SCALE GENOMIC DNA]</scope>
    <source>
        <strain evidence="4">TC1</strain>
    </source>
</reference>
<evidence type="ECO:0000313" key="4">
    <source>
        <dbReference type="EMBL" id="GAP40801.1"/>
    </source>
</evidence>
<dbReference type="RefSeq" id="WP_062280726.1">
    <property type="nucleotide sequence ID" value="NZ_DF968181.1"/>
</dbReference>
<keyword evidence="2" id="KW-0472">Membrane</keyword>
<proteinExistence type="predicted"/>
<evidence type="ECO:0000259" key="3">
    <source>
        <dbReference type="PROSITE" id="PS50943"/>
    </source>
</evidence>
<keyword evidence="5" id="KW-1185">Reference proteome</keyword>
<feature type="domain" description="HTH cro/C1-type" evidence="3">
    <location>
        <begin position="9"/>
        <end position="41"/>
    </location>
</feature>
<keyword evidence="2" id="KW-0812">Transmembrane</keyword>
<dbReference type="Proteomes" id="UP000053370">
    <property type="component" value="Unassembled WGS sequence"/>
</dbReference>
<dbReference type="InterPro" id="IPR001387">
    <property type="entry name" value="Cro/C1-type_HTH"/>
</dbReference>
<gene>
    <name evidence="4" type="ORF">ATC1_13782</name>
</gene>
<dbReference type="InterPro" id="IPR010982">
    <property type="entry name" value="Lambda_DNA-bd_dom_sf"/>
</dbReference>
<dbReference type="STRING" id="1678840.ATC1_13782"/>
<keyword evidence="2" id="KW-1133">Transmembrane helix</keyword>
<dbReference type="SMART" id="SM00530">
    <property type="entry name" value="HTH_XRE"/>
    <property type="match status" value="1"/>
</dbReference>
<dbReference type="OrthoDB" id="9797543at2"/>
<accession>A0A0S7BTG2</accession>
<dbReference type="PROSITE" id="PS50943">
    <property type="entry name" value="HTH_CROC1"/>
    <property type="match status" value="1"/>
</dbReference>
<dbReference type="Pfam" id="PF13464">
    <property type="entry name" value="RodZ_C"/>
    <property type="match status" value="1"/>
</dbReference>
<dbReference type="CDD" id="cd00093">
    <property type="entry name" value="HTH_XRE"/>
    <property type="match status" value="1"/>
</dbReference>
<evidence type="ECO:0000256" key="2">
    <source>
        <dbReference type="SAM" id="Phobius"/>
    </source>
</evidence>
<dbReference type="Pfam" id="PF13413">
    <property type="entry name" value="HTH_25"/>
    <property type="match status" value="2"/>
</dbReference>
<feature type="region of interest" description="Disordered" evidence="1">
    <location>
        <begin position="91"/>
        <end position="123"/>
    </location>
</feature>
<protein>
    <submittedName>
        <fullName evidence="4">Cytoskeletal protein RodZ, contains Xre-like HTH and DUF4115 domains</fullName>
    </submittedName>
</protein>
<dbReference type="InterPro" id="IPR025194">
    <property type="entry name" value="RodZ-like_C"/>
</dbReference>